<dbReference type="OrthoDB" id="10148734at2759"/>
<proteinExistence type="predicted"/>
<keyword evidence="3" id="KW-1185">Reference proteome</keyword>
<dbReference type="RefSeq" id="XP_022096824.1">
    <property type="nucleotide sequence ID" value="XM_022241132.1"/>
</dbReference>
<feature type="compositionally biased region" description="Basic and acidic residues" evidence="1">
    <location>
        <begin position="22"/>
        <end position="32"/>
    </location>
</feature>
<dbReference type="InterPro" id="IPR036034">
    <property type="entry name" value="PDZ_sf"/>
</dbReference>
<dbReference type="Gene3D" id="2.30.42.10">
    <property type="match status" value="1"/>
</dbReference>
<dbReference type="PROSITE" id="PS50106">
    <property type="entry name" value="PDZ"/>
    <property type="match status" value="1"/>
</dbReference>
<dbReference type="Pfam" id="PF17820">
    <property type="entry name" value="PDZ_6"/>
    <property type="match status" value="1"/>
</dbReference>
<dbReference type="Proteomes" id="UP000694845">
    <property type="component" value="Unplaced"/>
</dbReference>
<dbReference type="SUPFAM" id="SSF50156">
    <property type="entry name" value="PDZ domain-like"/>
    <property type="match status" value="1"/>
</dbReference>
<dbReference type="KEGG" id="aplc:110982596"/>
<gene>
    <name evidence="4" type="primary">LOC110982596</name>
</gene>
<organism evidence="3 4">
    <name type="scientific">Acanthaster planci</name>
    <name type="common">Crown-of-thorns starfish</name>
    <dbReference type="NCBI Taxonomy" id="133434"/>
    <lineage>
        <taxon>Eukaryota</taxon>
        <taxon>Metazoa</taxon>
        <taxon>Echinodermata</taxon>
        <taxon>Eleutherozoa</taxon>
        <taxon>Asterozoa</taxon>
        <taxon>Asteroidea</taxon>
        <taxon>Valvatacea</taxon>
        <taxon>Valvatida</taxon>
        <taxon>Acanthasteridae</taxon>
        <taxon>Acanthaster</taxon>
    </lineage>
</organism>
<evidence type="ECO:0000313" key="3">
    <source>
        <dbReference type="Proteomes" id="UP000694845"/>
    </source>
</evidence>
<dbReference type="InterPro" id="IPR001478">
    <property type="entry name" value="PDZ"/>
</dbReference>
<sequence>MGCAATKPDDDASNDPQSAQQKMERQEGRSGTKVLEEEIRLENPSGSGDAVPFQAWIADTVWPYVLTNVTANGLASKAGLRRGDQLIGINGLKIQKYSLQHVLYLLCKDIETKLLLELKRTDNGTTKYVWSFFELSIRDGNPVIQVIQLLETDIDAIPTEILEAAVSWIGAPVNAFDIYLPDENLYLGIDGDKLSFMQYDRDKCTFYRYNYEGGDSSQGNVVAYTQQNFKPPPTDIKNTPATTNGTSAPELFVEDFPSSMVTQLSFPPDPRLWYEKLDTTGDPIGRTLQSMTQQGWYLARDPENNAAILSQEAILVNVLPQELDRIPRKTTGEASST</sequence>
<evidence type="ECO:0000313" key="4">
    <source>
        <dbReference type="RefSeq" id="XP_022096824.1"/>
    </source>
</evidence>
<accession>A0A8B7YU47</accession>
<evidence type="ECO:0000259" key="2">
    <source>
        <dbReference type="PROSITE" id="PS50106"/>
    </source>
</evidence>
<dbReference type="InterPro" id="IPR041489">
    <property type="entry name" value="PDZ_6"/>
</dbReference>
<feature type="domain" description="PDZ" evidence="2">
    <location>
        <begin position="65"/>
        <end position="106"/>
    </location>
</feature>
<reference evidence="4" key="1">
    <citation type="submission" date="2025-08" db="UniProtKB">
        <authorList>
            <consortium name="RefSeq"/>
        </authorList>
    </citation>
    <scope>IDENTIFICATION</scope>
</reference>
<name>A0A8B7YU47_ACAPL</name>
<feature type="region of interest" description="Disordered" evidence="1">
    <location>
        <begin position="1"/>
        <end position="32"/>
    </location>
</feature>
<dbReference type="SMART" id="SM00228">
    <property type="entry name" value="PDZ"/>
    <property type="match status" value="1"/>
</dbReference>
<dbReference type="GeneID" id="110982596"/>
<dbReference type="AlphaFoldDB" id="A0A8B7YU47"/>
<evidence type="ECO:0000256" key="1">
    <source>
        <dbReference type="SAM" id="MobiDB-lite"/>
    </source>
</evidence>
<protein>
    <submittedName>
        <fullName evidence="4">Uncharacterized protein LOC110982596 isoform X1</fullName>
    </submittedName>
</protein>